<keyword evidence="1" id="KW-0812">Transmembrane</keyword>
<evidence type="ECO:0000313" key="2">
    <source>
        <dbReference type="EMBL" id="ACE04889.1"/>
    </source>
</evidence>
<keyword evidence="1" id="KW-1133">Transmembrane helix</keyword>
<dbReference type="PANTHER" id="PTHR33619">
    <property type="entry name" value="POLYSACCHARIDE EXPORT PROTEIN GFCE-RELATED"/>
    <property type="match status" value="1"/>
</dbReference>
<feature type="transmembrane region" description="Helical" evidence="1">
    <location>
        <begin position="77"/>
        <end position="98"/>
    </location>
</feature>
<evidence type="ECO:0000256" key="1">
    <source>
        <dbReference type="SAM" id="Phobius"/>
    </source>
</evidence>
<accession>B3EMF0</accession>
<name>B3EMF0_CHLPB</name>
<sequence length="260" mass="28944">MAELYALRLLFAIRCNCFVKKCIFLTKHNSIVFPGTKQGCTYMYNLMFPSEGIAVCCADYSNFVTESGTMKNTFTRFIALLLVVQIFISPLLSVAAFAQQPYSSSSSYLYSTPSKGYQNYNQQQQAMPGYGMPQDTYFTDSMGNILMYVNVLGEVYKPGQHVVRQDSDVSSVLSLVGGPKDDANLKKAKLLRYKPDEDGNQTYPINLESYFEEGDRTGFVELKPNDTLVIPEDKGLDTNMALRIAALIVSAASVYSIATR</sequence>
<proteinExistence type="predicted"/>
<protein>
    <recommendedName>
        <fullName evidence="3">Soluble ligand binding domain-containing protein</fullName>
    </recommendedName>
</protein>
<keyword evidence="1" id="KW-0472">Membrane</keyword>
<dbReference type="InterPro" id="IPR049712">
    <property type="entry name" value="Poly_export"/>
</dbReference>
<dbReference type="AlphaFoldDB" id="B3EMF0"/>
<dbReference type="KEGG" id="cpb:Cphamn1_1978"/>
<evidence type="ECO:0008006" key="3">
    <source>
        <dbReference type="Google" id="ProtNLM"/>
    </source>
</evidence>
<dbReference type="STRING" id="331678.Cphamn1_1978"/>
<gene>
    <name evidence="2" type="ordered locus">Cphamn1_1978</name>
</gene>
<dbReference type="eggNOG" id="COG1596">
    <property type="taxonomic scope" value="Bacteria"/>
</dbReference>
<dbReference type="HOGENOM" id="CLU_093406_0_0_10"/>
<dbReference type="PANTHER" id="PTHR33619:SF3">
    <property type="entry name" value="POLYSACCHARIDE EXPORT PROTEIN GFCE-RELATED"/>
    <property type="match status" value="1"/>
</dbReference>
<reference evidence="2" key="1">
    <citation type="submission" date="2008-06" db="EMBL/GenBank/DDBJ databases">
        <title>Complete sequence of Chlorobium phaeobacteroides BS1.</title>
        <authorList>
            <consortium name="US DOE Joint Genome Institute"/>
            <person name="Lucas S."/>
            <person name="Copeland A."/>
            <person name="Lapidus A."/>
            <person name="Glavina del Rio T."/>
            <person name="Dalin E."/>
            <person name="Tice H."/>
            <person name="Bruce D."/>
            <person name="Goodwin L."/>
            <person name="Pitluck S."/>
            <person name="Schmutz J."/>
            <person name="Larimer F."/>
            <person name="Land M."/>
            <person name="Hauser L."/>
            <person name="Kyrpides N."/>
            <person name="Ovchinnikova G."/>
            <person name="Li T."/>
            <person name="Liu Z."/>
            <person name="Zhao F."/>
            <person name="Overmann J."/>
            <person name="Bryant D.A."/>
            <person name="Richardson P."/>
        </authorList>
    </citation>
    <scope>NUCLEOTIDE SEQUENCE [LARGE SCALE GENOMIC DNA]</scope>
    <source>
        <strain evidence="2">BS1</strain>
    </source>
</reference>
<organism evidence="2">
    <name type="scientific">Chlorobium phaeobacteroides (strain BS1)</name>
    <dbReference type="NCBI Taxonomy" id="331678"/>
    <lineage>
        <taxon>Bacteria</taxon>
        <taxon>Pseudomonadati</taxon>
        <taxon>Chlorobiota</taxon>
        <taxon>Chlorobiia</taxon>
        <taxon>Chlorobiales</taxon>
        <taxon>Chlorobiaceae</taxon>
        <taxon>Chlorobium/Pelodictyon group</taxon>
        <taxon>Chlorobium</taxon>
    </lineage>
</organism>
<dbReference type="Gene3D" id="3.10.560.10">
    <property type="entry name" value="Outer membrane lipoprotein wza domain like"/>
    <property type="match status" value="1"/>
</dbReference>
<dbReference type="EMBL" id="CP001101">
    <property type="protein sequence ID" value="ACE04889.1"/>
    <property type="molecule type" value="Genomic_DNA"/>
</dbReference>
<dbReference type="GO" id="GO:0015159">
    <property type="term" value="F:polysaccharide transmembrane transporter activity"/>
    <property type="evidence" value="ECO:0007669"/>
    <property type="project" value="InterPro"/>
</dbReference>